<dbReference type="OrthoDB" id="1749531at2759"/>
<reference evidence="2 3" key="1">
    <citation type="submission" date="2019-07" db="EMBL/GenBank/DDBJ databases">
        <title>De Novo Assembly of kiwifruit Actinidia rufa.</title>
        <authorList>
            <person name="Sugita-Konishi S."/>
            <person name="Sato K."/>
            <person name="Mori E."/>
            <person name="Abe Y."/>
            <person name="Kisaki G."/>
            <person name="Hamano K."/>
            <person name="Suezawa K."/>
            <person name="Otani M."/>
            <person name="Fukuda T."/>
            <person name="Manabe T."/>
            <person name="Gomi K."/>
            <person name="Tabuchi M."/>
            <person name="Akimitsu K."/>
            <person name="Kataoka I."/>
        </authorList>
    </citation>
    <scope>NUCLEOTIDE SEQUENCE [LARGE SCALE GENOMIC DNA]</scope>
    <source>
        <strain evidence="3">cv. Fuchu</strain>
    </source>
</reference>
<dbReference type="EMBL" id="BJWL01000005">
    <property type="protein sequence ID" value="GFY86793.1"/>
    <property type="molecule type" value="Genomic_DNA"/>
</dbReference>
<comment type="caution">
    <text evidence="2">The sequence shown here is derived from an EMBL/GenBank/DDBJ whole genome shotgun (WGS) entry which is preliminary data.</text>
</comment>
<evidence type="ECO:0000259" key="1">
    <source>
        <dbReference type="Pfam" id="PF03732"/>
    </source>
</evidence>
<dbReference type="Pfam" id="PF03732">
    <property type="entry name" value="Retrotrans_gag"/>
    <property type="match status" value="1"/>
</dbReference>
<gene>
    <name evidence="2" type="ORF">Acr_05g0004320</name>
</gene>
<dbReference type="AlphaFoldDB" id="A0A7J0EJZ8"/>
<accession>A0A7J0EJZ8</accession>
<keyword evidence="3" id="KW-1185">Reference proteome</keyword>
<feature type="domain" description="Retrotransposon gag" evidence="1">
    <location>
        <begin position="107"/>
        <end position="179"/>
    </location>
</feature>
<dbReference type="InterPro" id="IPR005162">
    <property type="entry name" value="Retrotrans_gag_dom"/>
</dbReference>
<proteinExistence type="predicted"/>
<evidence type="ECO:0000313" key="2">
    <source>
        <dbReference type="EMBL" id="GFY86793.1"/>
    </source>
</evidence>
<organism evidence="2 3">
    <name type="scientific">Actinidia rufa</name>
    <dbReference type="NCBI Taxonomy" id="165716"/>
    <lineage>
        <taxon>Eukaryota</taxon>
        <taxon>Viridiplantae</taxon>
        <taxon>Streptophyta</taxon>
        <taxon>Embryophyta</taxon>
        <taxon>Tracheophyta</taxon>
        <taxon>Spermatophyta</taxon>
        <taxon>Magnoliopsida</taxon>
        <taxon>eudicotyledons</taxon>
        <taxon>Gunneridae</taxon>
        <taxon>Pentapetalae</taxon>
        <taxon>asterids</taxon>
        <taxon>Ericales</taxon>
        <taxon>Actinidiaceae</taxon>
        <taxon>Actinidia</taxon>
    </lineage>
</organism>
<protein>
    <recommendedName>
        <fullName evidence="1">Retrotransposon gag domain-containing protein</fullName>
    </recommendedName>
</protein>
<name>A0A7J0EJZ8_9ERIC</name>
<dbReference type="Proteomes" id="UP000585474">
    <property type="component" value="Unassembled WGS sequence"/>
</dbReference>
<sequence>MDTRGKTNTEFHNEVSKVLARHESSFDQIHATLQTILTDLQALKAQTNVPATGDVNPFAVGDAFQSTPSNPPNTTLNVAPPIPPLNSISLNSPAKTPPDGFTELNGTLNSKGLVSWIEFTTALLHCFGPTEYENPSEALTRLKHTTTVSAYQEELEKLSQLIDALPDNHLIGIFIAGIKDEVHLDVKLKNPRTLSEAISIARLVEECNNLQKKPTPTAVFLGPPPHLKNTLMLITDTSKKVVCWRRILV</sequence>
<evidence type="ECO:0000313" key="3">
    <source>
        <dbReference type="Proteomes" id="UP000585474"/>
    </source>
</evidence>